<proteinExistence type="predicted"/>
<evidence type="ECO:0000313" key="3">
    <source>
        <dbReference type="EMBL" id="MCE7026802.1"/>
    </source>
</evidence>
<dbReference type="RefSeq" id="WP_233717500.1">
    <property type="nucleotide sequence ID" value="NZ_JAJUWU010000002.1"/>
</dbReference>
<organism evidence="3 4">
    <name type="scientific">Jiella avicenniae</name>
    <dbReference type="NCBI Taxonomy" id="2907202"/>
    <lineage>
        <taxon>Bacteria</taxon>
        <taxon>Pseudomonadati</taxon>
        <taxon>Pseudomonadota</taxon>
        <taxon>Alphaproteobacteria</taxon>
        <taxon>Hyphomicrobiales</taxon>
        <taxon>Aurantimonadaceae</taxon>
        <taxon>Jiella</taxon>
    </lineage>
</organism>
<protein>
    <recommendedName>
        <fullName evidence="5">DUF2125 domain-containing protein</fullName>
    </recommendedName>
</protein>
<gene>
    <name evidence="3" type="ORF">LZD57_02250</name>
</gene>
<dbReference type="EMBL" id="JAJUWU010000002">
    <property type="protein sequence ID" value="MCE7026802.1"/>
    <property type="molecule type" value="Genomic_DNA"/>
</dbReference>
<dbReference type="Proteomes" id="UP001139035">
    <property type="component" value="Unassembled WGS sequence"/>
</dbReference>
<keyword evidence="4" id="KW-1185">Reference proteome</keyword>
<feature type="region of interest" description="Disordered" evidence="1">
    <location>
        <begin position="483"/>
        <end position="521"/>
    </location>
</feature>
<dbReference type="AlphaFoldDB" id="A0A9X1T382"/>
<evidence type="ECO:0000313" key="4">
    <source>
        <dbReference type="Proteomes" id="UP001139035"/>
    </source>
</evidence>
<sequence>MRLHSALAALPLLVPAVAHAQGDVSDKTGTSLGAAALTAALKDYLGPLPFKDGFVTIEPDPKGYRITLAAEGKFSTALPGGGRAETDVTPYSVVVSQRSDGNWQVDGDGAMAVSYGIDANGAKVDTDYAMNGIRIAGIWAPEIRSFLTATGTVDDMQLTQAQPNGEVLATLGPMRFQSTGRPKPDGSVDYSLSQVVDGFTETFRTAADPAQPDKLIDVVFSAGSYTVTTEAADLQARSITDLVAFLMRKAADDTLRQSEAELKHLIGEAMPLWSRIAGNTSLEDVSVKTPFGTAAIGRFDVAVSGDGLVTDGTYRYRVATSGMNYDFPQIPDWAKPLIPNDLTMDVVGTGVDLETPARIIISRLDLSADQPLSDDAGREILASFEQKRPRLRLENVRLAARDYDVTVDGEITFDAATPETRFDIVASGLDAALKSLQDAGAKDPQALQGFAFGSMAKGFGRQLADGKTEWLIETAADGSVKINGVTIKGPDAPSVEQQPSPETDPAPPAPQGGDDGAGQPL</sequence>
<keyword evidence="2" id="KW-0732">Signal</keyword>
<feature type="signal peptide" evidence="2">
    <location>
        <begin position="1"/>
        <end position="20"/>
    </location>
</feature>
<accession>A0A9X1T382</accession>
<reference evidence="3" key="1">
    <citation type="submission" date="2022-01" db="EMBL/GenBank/DDBJ databases">
        <title>Jiella avicenniae sp. nov., a novel endophytic bacterium isolated from bark of Avicennia marina.</title>
        <authorList>
            <person name="Tuo L."/>
        </authorList>
    </citation>
    <scope>NUCLEOTIDE SEQUENCE</scope>
    <source>
        <strain evidence="3">CBK1P-4</strain>
    </source>
</reference>
<comment type="caution">
    <text evidence="3">The sequence shown here is derived from an EMBL/GenBank/DDBJ whole genome shotgun (WGS) entry which is preliminary data.</text>
</comment>
<evidence type="ECO:0008006" key="5">
    <source>
        <dbReference type="Google" id="ProtNLM"/>
    </source>
</evidence>
<feature type="chain" id="PRO_5040876120" description="DUF2125 domain-containing protein" evidence="2">
    <location>
        <begin position="21"/>
        <end position="521"/>
    </location>
</feature>
<evidence type="ECO:0000256" key="1">
    <source>
        <dbReference type="SAM" id="MobiDB-lite"/>
    </source>
</evidence>
<name>A0A9X1T382_9HYPH</name>
<evidence type="ECO:0000256" key="2">
    <source>
        <dbReference type="SAM" id="SignalP"/>
    </source>
</evidence>